<feature type="region of interest" description="Disordered" evidence="4">
    <location>
        <begin position="177"/>
        <end position="197"/>
    </location>
</feature>
<evidence type="ECO:0000256" key="4">
    <source>
        <dbReference type="SAM" id="MobiDB-lite"/>
    </source>
</evidence>
<name>A0A6P2CGM6_9NOCA</name>
<dbReference type="PANTHER" id="PTHR45875">
    <property type="entry name" value="METHYLTRANSFERASE N6AMT1"/>
    <property type="match status" value="1"/>
</dbReference>
<evidence type="ECO:0000313" key="7">
    <source>
        <dbReference type="Proteomes" id="UP000471120"/>
    </source>
</evidence>
<evidence type="ECO:0000256" key="3">
    <source>
        <dbReference type="ARBA" id="ARBA00022691"/>
    </source>
</evidence>
<dbReference type="GO" id="GO:0035657">
    <property type="term" value="C:eRF1 methyltransferase complex"/>
    <property type="evidence" value="ECO:0007669"/>
    <property type="project" value="TreeGrafter"/>
</dbReference>
<reference evidence="6 7" key="1">
    <citation type="submission" date="2018-07" db="EMBL/GenBank/DDBJ databases">
        <title>Genome sequence of Rhodococcus rhodnii ATCC 35071 from Rhodnius prolixus.</title>
        <authorList>
            <person name="Patel V."/>
            <person name="Vogel K.J."/>
        </authorList>
    </citation>
    <scope>NUCLEOTIDE SEQUENCE [LARGE SCALE GENOMIC DNA]</scope>
    <source>
        <strain evidence="6 7">ATCC 35071</strain>
    </source>
</reference>
<dbReference type="Proteomes" id="UP000471120">
    <property type="component" value="Unassembled WGS sequence"/>
</dbReference>
<keyword evidence="3" id="KW-0949">S-adenosyl-L-methionine</keyword>
<dbReference type="GO" id="GO:0032259">
    <property type="term" value="P:methylation"/>
    <property type="evidence" value="ECO:0007669"/>
    <property type="project" value="UniProtKB-KW"/>
</dbReference>
<dbReference type="InterPro" id="IPR007848">
    <property type="entry name" value="Small_mtfrase_dom"/>
</dbReference>
<feature type="domain" description="Methyltransferase small" evidence="5">
    <location>
        <begin position="11"/>
        <end position="145"/>
    </location>
</feature>
<evidence type="ECO:0000313" key="6">
    <source>
        <dbReference type="EMBL" id="TXG90881.1"/>
    </source>
</evidence>
<accession>A0A6P2CGM6</accession>
<dbReference type="EMBL" id="QRCM01000001">
    <property type="protein sequence ID" value="TXG90881.1"/>
    <property type="molecule type" value="Genomic_DNA"/>
</dbReference>
<protein>
    <submittedName>
        <fullName evidence="6">Methyltransferase domain-containing protein</fullName>
    </submittedName>
</protein>
<dbReference type="Gene3D" id="3.40.50.150">
    <property type="entry name" value="Vaccinia Virus protein VP39"/>
    <property type="match status" value="1"/>
</dbReference>
<dbReference type="InterPro" id="IPR052190">
    <property type="entry name" value="Euk-Arch_PrmC-MTase"/>
</dbReference>
<dbReference type="PANTHER" id="PTHR45875:SF1">
    <property type="entry name" value="METHYLTRANSFERASE N6AMT1"/>
    <property type="match status" value="1"/>
</dbReference>
<organism evidence="6 7">
    <name type="scientific">Rhodococcus rhodnii</name>
    <dbReference type="NCBI Taxonomy" id="38312"/>
    <lineage>
        <taxon>Bacteria</taxon>
        <taxon>Bacillati</taxon>
        <taxon>Actinomycetota</taxon>
        <taxon>Actinomycetes</taxon>
        <taxon>Mycobacteriales</taxon>
        <taxon>Nocardiaceae</taxon>
        <taxon>Rhodococcus</taxon>
    </lineage>
</organism>
<dbReference type="CDD" id="cd02440">
    <property type="entry name" value="AdoMet_MTases"/>
    <property type="match status" value="1"/>
</dbReference>
<dbReference type="Pfam" id="PF05175">
    <property type="entry name" value="MTS"/>
    <property type="match status" value="1"/>
</dbReference>
<keyword evidence="1 6" id="KW-0489">Methyltransferase</keyword>
<evidence type="ECO:0000259" key="5">
    <source>
        <dbReference type="Pfam" id="PF05175"/>
    </source>
</evidence>
<dbReference type="AlphaFoldDB" id="A0A6P2CGM6"/>
<evidence type="ECO:0000256" key="2">
    <source>
        <dbReference type="ARBA" id="ARBA00022679"/>
    </source>
</evidence>
<comment type="caution">
    <text evidence="6">The sequence shown here is derived from an EMBL/GenBank/DDBJ whole genome shotgun (WGS) entry which is preliminary data.</text>
</comment>
<proteinExistence type="predicted"/>
<dbReference type="SUPFAM" id="SSF53335">
    <property type="entry name" value="S-adenosyl-L-methionine-dependent methyltransferases"/>
    <property type="match status" value="1"/>
</dbReference>
<gene>
    <name evidence="6" type="ORF">DW322_12410</name>
</gene>
<dbReference type="GO" id="GO:0008757">
    <property type="term" value="F:S-adenosylmethionine-dependent methyltransferase activity"/>
    <property type="evidence" value="ECO:0007669"/>
    <property type="project" value="TreeGrafter"/>
</dbReference>
<dbReference type="InterPro" id="IPR029063">
    <property type="entry name" value="SAM-dependent_MTases_sf"/>
</dbReference>
<evidence type="ECO:0000256" key="1">
    <source>
        <dbReference type="ARBA" id="ARBA00022603"/>
    </source>
</evidence>
<keyword evidence="2 6" id="KW-0808">Transferase</keyword>
<dbReference type="GO" id="GO:0008276">
    <property type="term" value="F:protein methyltransferase activity"/>
    <property type="evidence" value="ECO:0007669"/>
    <property type="project" value="TreeGrafter"/>
</dbReference>
<sequence length="214" mass="22784">MVRMPGVSRPEHATWLLTEVLEAHELGPGTRVLDLCSGAGAVTLRASSAGAGWVTAIDASPLAAATTWINAKLGGQSVRVVRGDLTEPVKAQRFDLVVADPPRTARYAATPEAHRVCAAADRDLVERICRQAPELLEPHGVLLLARVGRAEIEHATGLLEREGLRVEIAAERVHASPRAVRTRGGARGGRSRGAATVTRRRRDDLVAVLRATVG</sequence>